<dbReference type="GO" id="GO:0003676">
    <property type="term" value="F:nucleic acid binding"/>
    <property type="evidence" value="ECO:0007669"/>
    <property type="project" value="InterPro"/>
</dbReference>
<dbReference type="PRINTS" id="PR00794">
    <property type="entry name" value="RIBONUCLEASE"/>
</dbReference>
<dbReference type="InterPro" id="IPR001427">
    <property type="entry name" value="RNaseA"/>
</dbReference>
<evidence type="ECO:0000256" key="3">
    <source>
        <dbReference type="ARBA" id="ARBA00022525"/>
    </source>
</evidence>
<keyword evidence="3" id="KW-0964">Secreted</keyword>
<keyword evidence="8" id="KW-0732">Signal</keyword>
<dbReference type="GO" id="GO:0005576">
    <property type="term" value="C:extracellular region"/>
    <property type="evidence" value="ECO:0007669"/>
    <property type="project" value="UniProtKB-SubCell"/>
</dbReference>
<comment type="subcellular location">
    <subcellularLocation>
        <location evidence="1">Secreted</location>
    </subcellularLocation>
</comment>
<evidence type="ECO:0000256" key="8">
    <source>
        <dbReference type="RuleBase" id="RU000651"/>
    </source>
</evidence>
<dbReference type="PANTHER" id="PTHR11437">
    <property type="entry name" value="RIBONUCLEASE"/>
    <property type="match status" value="1"/>
</dbReference>
<evidence type="ECO:0000259" key="9">
    <source>
        <dbReference type="SMART" id="SM00092"/>
    </source>
</evidence>
<dbReference type="GO" id="GO:0016787">
    <property type="term" value="F:hydrolase activity"/>
    <property type="evidence" value="ECO:0007669"/>
    <property type="project" value="UniProtKB-KW"/>
</dbReference>
<evidence type="ECO:0000256" key="1">
    <source>
        <dbReference type="ARBA" id="ARBA00004613"/>
    </source>
</evidence>
<feature type="signal peptide" evidence="8">
    <location>
        <begin position="1"/>
        <end position="22"/>
    </location>
</feature>
<dbReference type="PANTHER" id="PTHR11437:SF10">
    <property type="entry name" value="ANGIOGENIN-RELATED"/>
    <property type="match status" value="1"/>
</dbReference>
<evidence type="ECO:0000256" key="6">
    <source>
        <dbReference type="ARBA" id="ARBA00022801"/>
    </source>
</evidence>
<dbReference type="AlphaFoldDB" id="A0A0B8RXG7"/>
<keyword evidence="4 8" id="KW-0540">Nuclease</keyword>
<organism evidence="10">
    <name type="scientific">Philothamnus irregularis</name>
    <name type="common">brown tree snake</name>
    <dbReference type="NCBI Taxonomy" id="1899461"/>
    <lineage>
        <taxon>Eukaryota</taxon>
        <taxon>Metazoa</taxon>
        <taxon>Chordata</taxon>
        <taxon>Craniata</taxon>
        <taxon>Vertebrata</taxon>
        <taxon>Euteleostomi</taxon>
        <taxon>Lepidosauria</taxon>
        <taxon>Squamata</taxon>
        <taxon>Bifurcata</taxon>
        <taxon>Unidentata</taxon>
        <taxon>Episquamata</taxon>
        <taxon>Toxicofera</taxon>
        <taxon>Serpentes</taxon>
        <taxon>Colubroidea</taxon>
        <taxon>Colubridae</taxon>
        <taxon>Colubrinae</taxon>
        <taxon>Philothamnus</taxon>
    </lineage>
</organism>
<protein>
    <submittedName>
        <fullName evidence="10">Ribonuclease-like</fullName>
    </submittedName>
</protein>
<keyword evidence="5 8" id="KW-0255">Endonuclease</keyword>
<sequence length="147" mass="16631">MSRMLAYSVLVLFVALLTGSLATLVRRETRYDKFQRQHIATKSDRRMNLRVYCNMMMQQRGMTNVKCKPSNTFIHGEATAVDAICNDGGTYSSDNYYDSNSTFELTVCRLTGAGTAPPNCNYRGRESTQQIRIACINNQPVHFKQAL</sequence>
<evidence type="ECO:0000256" key="5">
    <source>
        <dbReference type="ARBA" id="ARBA00022759"/>
    </source>
</evidence>
<keyword evidence="7" id="KW-1015">Disulfide bond</keyword>
<dbReference type="GO" id="GO:0050830">
    <property type="term" value="P:defense response to Gram-positive bacterium"/>
    <property type="evidence" value="ECO:0007669"/>
    <property type="project" value="TreeGrafter"/>
</dbReference>
<comment type="similarity">
    <text evidence="2 8">Belongs to the pancreatic ribonuclease family.</text>
</comment>
<dbReference type="Gene3D" id="3.10.130.10">
    <property type="entry name" value="Ribonuclease A-like domain"/>
    <property type="match status" value="1"/>
</dbReference>
<dbReference type="CDD" id="cd06265">
    <property type="entry name" value="RNase_A_canonical"/>
    <property type="match status" value="1"/>
</dbReference>
<name>A0A0B8RXG7_9SAUR</name>
<reference evidence="10" key="1">
    <citation type="journal article" date="2014" name="BMC Genomics">
        <title>RNA-seq and high-definition mass spectrometry reveal the complex and divergent venoms of two rear-fanged colubrid snakes.</title>
        <authorList>
            <person name="McGivern J.J."/>
            <person name="Wray K.P."/>
            <person name="Margres M.J."/>
            <person name="Couch M.E."/>
            <person name="Mackessy S.P."/>
            <person name="Rokyta D.R."/>
        </authorList>
    </citation>
    <scope>NUCLEOTIDE SEQUENCE</scope>
    <source>
        <tissue evidence="10">Venom gland</tissue>
    </source>
</reference>
<dbReference type="SMART" id="SM00092">
    <property type="entry name" value="RNAse_Pc"/>
    <property type="match status" value="1"/>
</dbReference>
<evidence type="ECO:0000313" key="10">
    <source>
        <dbReference type="EMBL" id="JAG66768.1"/>
    </source>
</evidence>
<dbReference type="InterPro" id="IPR023411">
    <property type="entry name" value="RNaseA_AS"/>
</dbReference>
<dbReference type="SUPFAM" id="SSF54076">
    <property type="entry name" value="RNase A-like"/>
    <property type="match status" value="1"/>
</dbReference>
<evidence type="ECO:0000256" key="2">
    <source>
        <dbReference type="ARBA" id="ARBA00005600"/>
    </source>
</evidence>
<feature type="domain" description="Ribonuclease A-domain" evidence="9">
    <location>
        <begin position="27"/>
        <end position="147"/>
    </location>
</feature>
<dbReference type="GO" id="GO:0004540">
    <property type="term" value="F:RNA nuclease activity"/>
    <property type="evidence" value="ECO:0007669"/>
    <property type="project" value="TreeGrafter"/>
</dbReference>
<feature type="chain" id="PRO_5007746187" evidence="8">
    <location>
        <begin position="23"/>
        <end position="147"/>
    </location>
</feature>
<dbReference type="EMBL" id="GBSH01002258">
    <property type="protein sequence ID" value="JAG66768.1"/>
    <property type="molecule type" value="Transcribed_RNA"/>
</dbReference>
<dbReference type="InterPro" id="IPR036816">
    <property type="entry name" value="RNaseA-like_dom_sf"/>
</dbReference>
<dbReference type="Pfam" id="PF00074">
    <property type="entry name" value="RnaseA"/>
    <property type="match status" value="1"/>
</dbReference>
<evidence type="ECO:0000256" key="7">
    <source>
        <dbReference type="ARBA" id="ARBA00023157"/>
    </source>
</evidence>
<dbReference type="InterPro" id="IPR023412">
    <property type="entry name" value="RNaseA_domain"/>
</dbReference>
<accession>A0A0B8RXG7</accession>
<proteinExistence type="inferred from homology"/>
<dbReference type="PROSITE" id="PS00127">
    <property type="entry name" value="RNASE_PANCREATIC"/>
    <property type="match status" value="1"/>
</dbReference>
<dbReference type="GO" id="GO:0004519">
    <property type="term" value="F:endonuclease activity"/>
    <property type="evidence" value="ECO:0007669"/>
    <property type="project" value="UniProtKB-KW"/>
</dbReference>
<evidence type="ECO:0000256" key="4">
    <source>
        <dbReference type="ARBA" id="ARBA00022722"/>
    </source>
</evidence>
<keyword evidence="6 8" id="KW-0378">Hydrolase</keyword>